<evidence type="ECO:0000256" key="1">
    <source>
        <dbReference type="ARBA" id="ARBA00001947"/>
    </source>
</evidence>
<dbReference type="Gene3D" id="3.30.230.20">
    <property type="entry name" value="lpxc deacetylase, domain 1"/>
    <property type="match status" value="1"/>
</dbReference>
<comment type="catalytic activity">
    <reaction evidence="11 12">
        <text>a UDP-3-O-[(3R)-3-hydroxyacyl]-N-acetyl-alpha-D-glucosamine + H2O = a UDP-3-O-[(3R)-3-hydroxyacyl]-alpha-D-glucosamine + acetate</text>
        <dbReference type="Rhea" id="RHEA:67816"/>
        <dbReference type="ChEBI" id="CHEBI:15377"/>
        <dbReference type="ChEBI" id="CHEBI:30089"/>
        <dbReference type="ChEBI" id="CHEBI:137740"/>
        <dbReference type="ChEBI" id="CHEBI:173225"/>
        <dbReference type="EC" id="3.5.1.108"/>
    </reaction>
</comment>
<evidence type="ECO:0000313" key="13">
    <source>
        <dbReference type="EMBL" id="MBE9076302.1"/>
    </source>
</evidence>
<dbReference type="Gene3D" id="3.30.1700.10">
    <property type="entry name" value="lpxc deacetylase, domain 2"/>
    <property type="match status" value="1"/>
</dbReference>
<dbReference type="Pfam" id="PF03331">
    <property type="entry name" value="LpxC"/>
    <property type="match status" value="1"/>
</dbReference>
<dbReference type="SUPFAM" id="SSF54211">
    <property type="entry name" value="Ribosomal protein S5 domain 2-like"/>
    <property type="match status" value="2"/>
</dbReference>
<feature type="binding site" evidence="12">
    <location>
        <position position="239"/>
    </location>
    <ligand>
        <name>Zn(2+)</name>
        <dbReference type="ChEBI" id="CHEBI:29105"/>
    </ligand>
</feature>
<evidence type="ECO:0000256" key="5">
    <source>
        <dbReference type="ARBA" id="ARBA00022516"/>
    </source>
</evidence>
<gene>
    <name evidence="12" type="primary">lpxC</name>
    <name evidence="13" type="ORF">IQ241_03155</name>
</gene>
<dbReference type="GO" id="GO:0046872">
    <property type="term" value="F:metal ion binding"/>
    <property type="evidence" value="ECO:0007669"/>
    <property type="project" value="UniProtKB-KW"/>
</dbReference>
<feature type="binding site" evidence="12">
    <location>
        <position position="235"/>
    </location>
    <ligand>
        <name>Zn(2+)</name>
        <dbReference type="ChEBI" id="CHEBI:29105"/>
    </ligand>
</feature>
<dbReference type="InterPro" id="IPR011334">
    <property type="entry name" value="UDP-acyl_GlcNac_deAcase_C"/>
</dbReference>
<evidence type="ECO:0000256" key="9">
    <source>
        <dbReference type="ARBA" id="ARBA00022833"/>
    </source>
</evidence>
<dbReference type="Proteomes" id="UP000636505">
    <property type="component" value="Unassembled WGS sequence"/>
</dbReference>
<protein>
    <recommendedName>
        <fullName evidence="4 12">UDP-3-O-acyl-N-acetylglucosamine deacetylase</fullName>
        <shortName evidence="12">UDP-3-O-acyl-GlcNAc deacetylase</shortName>
        <ecNumber evidence="4 12">3.5.1.108</ecNumber>
    </recommendedName>
    <alternativeName>
        <fullName evidence="12">UDP-3-O-[R-3-hydroxymyristoyl]-N-acetylglucosamine deacetylase</fullName>
    </alternativeName>
</protein>
<keyword evidence="6 12" id="KW-0441">Lipid A biosynthesis</keyword>
<reference evidence="13" key="1">
    <citation type="submission" date="2020-10" db="EMBL/GenBank/DDBJ databases">
        <authorList>
            <person name="Castelo-Branco R."/>
            <person name="Eusebio N."/>
            <person name="Adriana R."/>
            <person name="Vieira A."/>
            <person name="Brugerolle De Fraissinette N."/>
            <person name="Rezende De Castro R."/>
            <person name="Schneider M.P."/>
            <person name="Vasconcelos V."/>
            <person name="Leao P.N."/>
        </authorList>
    </citation>
    <scope>NUCLEOTIDE SEQUENCE</scope>
    <source>
        <strain evidence="13">LEGE 07310</strain>
    </source>
</reference>
<organism evidence="13 14">
    <name type="scientific">Vasconcelosia minhoensis LEGE 07310</name>
    <dbReference type="NCBI Taxonomy" id="915328"/>
    <lineage>
        <taxon>Bacteria</taxon>
        <taxon>Bacillati</taxon>
        <taxon>Cyanobacteriota</taxon>
        <taxon>Cyanophyceae</taxon>
        <taxon>Nodosilineales</taxon>
        <taxon>Cymatolegaceae</taxon>
        <taxon>Vasconcelosia</taxon>
        <taxon>Vasconcelosia minhoensis</taxon>
    </lineage>
</organism>
<comment type="similarity">
    <text evidence="12">Belongs to the LpxC family.</text>
</comment>
<feature type="binding site" evidence="12">
    <location>
        <position position="76"/>
    </location>
    <ligand>
        <name>Zn(2+)</name>
        <dbReference type="ChEBI" id="CHEBI:29105"/>
    </ligand>
</feature>
<proteinExistence type="inferred from homology"/>
<sequence>MQQTLATAFERSGVGLHSGQPVRVRVCPAPPNAGRYWVRTDLPEAMPIAATIDRVTQTQLSTELGQGAARVRTVEHLLAALSSLGVDNARIEVDGPEVPLLEGSALGWVEAIQSAQIAPQPAPRRTRLPLSTPLHVQAGDSFVSAFPARQPRFTCGIDFDLPAIGNQWHSWSPADGPEQFATEIAPARTFGLADQIEQLRQQGLIRGGSLDNALVCGPQGWLNPPLRFANEPARHKLLDLVGDMSLLGTFLSVHVIAYKASHTLHVQLAQQLAQACPDLKPSGDFRDSEKTFLETSGKAV</sequence>
<evidence type="ECO:0000256" key="12">
    <source>
        <dbReference type="HAMAP-Rule" id="MF_00388"/>
    </source>
</evidence>
<accession>A0A8J7AVE7</accession>
<dbReference type="InterPro" id="IPR004463">
    <property type="entry name" value="UDP-acyl_GlcNac_deAcase"/>
</dbReference>
<dbReference type="GO" id="GO:0016020">
    <property type="term" value="C:membrane"/>
    <property type="evidence" value="ECO:0007669"/>
    <property type="project" value="GOC"/>
</dbReference>
<dbReference type="GO" id="GO:0009245">
    <property type="term" value="P:lipid A biosynthetic process"/>
    <property type="evidence" value="ECO:0007669"/>
    <property type="project" value="UniProtKB-UniRule"/>
</dbReference>
<evidence type="ECO:0000256" key="11">
    <source>
        <dbReference type="ARBA" id="ARBA00024535"/>
    </source>
</evidence>
<dbReference type="HAMAP" id="MF_00388">
    <property type="entry name" value="LpxC"/>
    <property type="match status" value="1"/>
</dbReference>
<dbReference type="UniPathway" id="UPA00359">
    <property type="reaction ID" value="UER00478"/>
</dbReference>
<evidence type="ECO:0000256" key="7">
    <source>
        <dbReference type="ARBA" id="ARBA00022723"/>
    </source>
</evidence>
<evidence type="ECO:0000256" key="4">
    <source>
        <dbReference type="ARBA" id="ARBA00012745"/>
    </source>
</evidence>
<keyword evidence="9 12" id="KW-0862">Zinc</keyword>
<keyword evidence="8 12" id="KW-0378">Hydrolase</keyword>
<dbReference type="InterPro" id="IPR015870">
    <property type="entry name" value="UDP-acyl_N-AcGlcN_deAcase_N"/>
</dbReference>
<keyword evidence="7 12" id="KW-0479">Metal-binding</keyword>
<keyword evidence="14" id="KW-1185">Reference proteome</keyword>
<name>A0A8J7AVE7_9CYAN</name>
<keyword evidence="10 12" id="KW-0443">Lipid metabolism</keyword>
<evidence type="ECO:0000256" key="10">
    <source>
        <dbReference type="ARBA" id="ARBA00023098"/>
    </source>
</evidence>
<evidence type="ECO:0000256" key="3">
    <source>
        <dbReference type="ARBA" id="ARBA00005002"/>
    </source>
</evidence>
<dbReference type="GO" id="GO:0103117">
    <property type="term" value="F:UDP-3-O-acyl-N-acetylglucosamine deacetylase activity"/>
    <property type="evidence" value="ECO:0007669"/>
    <property type="project" value="UniProtKB-UniRule"/>
</dbReference>
<dbReference type="NCBIfam" id="TIGR00325">
    <property type="entry name" value="lpxC"/>
    <property type="match status" value="1"/>
</dbReference>
<evidence type="ECO:0000256" key="2">
    <source>
        <dbReference type="ARBA" id="ARBA00002923"/>
    </source>
</evidence>
<comment type="pathway">
    <text evidence="3 12">Glycolipid biosynthesis; lipid IV(A) biosynthesis; lipid IV(A) from (3R)-3-hydroxytetradecanoyl-[acyl-carrier-protein] and UDP-N-acetyl-alpha-D-glucosamine: step 2/6.</text>
</comment>
<dbReference type="EMBL" id="JADEXG010000004">
    <property type="protein sequence ID" value="MBE9076302.1"/>
    <property type="molecule type" value="Genomic_DNA"/>
</dbReference>
<comment type="caution">
    <text evidence="13">The sequence shown here is derived from an EMBL/GenBank/DDBJ whole genome shotgun (WGS) entry which is preliminary data.</text>
</comment>
<dbReference type="EC" id="3.5.1.108" evidence="4 12"/>
<dbReference type="AlphaFoldDB" id="A0A8J7AVE7"/>
<evidence type="ECO:0000313" key="14">
    <source>
        <dbReference type="Proteomes" id="UP000636505"/>
    </source>
</evidence>
<comment type="function">
    <text evidence="2 12">Catalyzes the hydrolysis of UDP-3-O-myristoyl-N-acetylglucosamine to form UDP-3-O-myristoylglucosamine and acetate, the committed step in lipid A biosynthesis.</text>
</comment>
<dbReference type="InterPro" id="IPR020568">
    <property type="entry name" value="Ribosomal_Su5_D2-typ_SF"/>
</dbReference>
<keyword evidence="5 12" id="KW-0444">Lipid biosynthesis</keyword>
<dbReference type="PANTHER" id="PTHR33694:SF1">
    <property type="entry name" value="UDP-3-O-ACYL-N-ACETYLGLUCOSAMINE DEACETYLASE 1, MITOCHONDRIAL-RELATED"/>
    <property type="match status" value="1"/>
</dbReference>
<evidence type="ECO:0000256" key="8">
    <source>
        <dbReference type="ARBA" id="ARBA00022801"/>
    </source>
</evidence>
<feature type="active site" description="Proton donor" evidence="12">
    <location>
        <position position="262"/>
    </location>
</feature>
<comment type="cofactor">
    <cofactor evidence="1 12">
        <name>Zn(2+)</name>
        <dbReference type="ChEBI" id="CHEBI:29105"/>
    </cofactor>
</comment>
<evidence type="ECO:0000256" key="6">
    <source>
        <dbReference type="ARBA" id="ARBA00022556"/>
    </source>
</evidence>
<dbReference type="PANTHER" id="PTHR33694">
    <property type="entry name" value="UDP-3-O-ACYL-N-ACETYLGLUCOSAMINE DEACETYLASE 1, MITOCHONDRIAL-RELATED"/>
    <property type="match status" value="1"/>
</dbReference>